<organism evidence="3 4">
    <name type="scientific">Thermotoga petrophila</name>
    <dbReference type="NCBI Taxonomy" id="93929"/>
    <lineage>
        <taxon>Bacteria</taxon>
        <taxon>Thermotogati</taxon>
        <taxon>Thermotogota</taxon>
        <taxon>Thermotogae</taxon>
        <taxon>Thermotogales</taxon>
        <taxon>Thermotogaceae</taxon>
        <taxon>Thermotoga</taxon>
    </lineage>
</organism>
<dbReference type="GO" id="GO:0016887">
    <property type="term" value="F:ATP hydrolysis activity"/>
    <property type="evidence" value="ECO:0007669"/>
    <property type="project" value="TreeGrafter"/>
</dbReference>
<dbReference type="Gene3D" id="3.40.50.300">
    <property type="entry name" value="P-loop containing nucleotide triphosphate hydrolases"/>
    <property type="match status" value="1"/>
</dbReference>
<dbReference type="OMA" id="FMISYEK"/>
<name>A0A101ERD9_9THEM</name>
<dbReference type="InterPro" id="IPR033756">
    <property type="entry name" value="YlxH/NBP35"/>
</dbReference>
<dbReference type="InterPro" id="IPR050625">
    <property type="entry name" value="ParA/MinD_ATPase"/>
</dbReference>
<gene>
    <name evidence="3" type="ORF">XD57_0413</name>
</gene>
<dbReference type="GO" id="GO:0005829">
    <property type="term" value="C:cytosol"/>
    <property type="evidence" value="ECO:0007669"/>
    <property type="project" value="TreeGrafter"/>
</dbReference>
<dbReference type="GO" id="GO:0051782">
    <property type="term" value="P:negative regulation of cell division"/>
    <property type="evidence" value="ECO:0007669"/>
    <property type="project" value="TreeGrafter"/>
</dbReference>
<dbReference type="InterPro" id="IPR033875">
    <property type="entry name" value="FlhG"/>
</dbReference>
<dbReference type="RefSeq" id="WP_011942728.1">
    <property type="nucleotide sequence ID" value="NZ_DAITJQ010000001.1"/>
</dbReference>
<dbReference type="EMBL" id="LGFG01000020">
    <property type="protein sequence ID" value="KUK23497.1"/>
    <property type="molecule type" value="Genomic_DNA"/>
</dbReference>
<dbReference type="PANTHER" id="PTHR43384:SF4">
    <property type="entry name" value="CELLULOSE BIOSYNTHESIS PROTEIN BCSQ-RELATED"/>
    <property type="match status" value="1"/>
</dbReference>
<accession>A0A101ERD9</accession>
<dbReference type="PIRSF" id="PIRSF003092">
    <property type="entry name" value="MinD"/>
    <property type="match status" value="1"/>
</dbReference>
<dbReference type="SUPFAM" id="SSF52540">
    <property type="entry name" value="P-loop containing nucleoside triphosphate hydrolases"/>
    <property type="match status" value="1"/>
</dbReference>
<evidence type="ECO:0000256" key="1">
    <source>
        <dbReference type="ARBA" id="ARBA00022741"/>
    </source>
</evidence>
<dbReference type="Proteomes" id="UP000058636">
    <property type="component" value="Unassembled WGS sequence"/>
</dbReference>
<keyword evidence="1" id="KW-0547">Nucleotide-binding</keyword>
<dbReference type="PANTHER" id="PTHR43384">
    <property type="entry name" value="SEPTUM SITE-DETERMINING PROTEIN MIND HOMOLOG, CHLOROPLASTIC-RELATED"/>
    <property type="match status" value="1"/>
</dbReference>
<dbReference type="CDD" id="cd02038">
    <property type="entry name" value="FlhG-like"/>
    <property type="match status" value="1"/>
</dbReference>
<protein>
    <submittedName>
        <fullName evidence="3">Site-determining protein</fullName>
    </submittedName>
</protein>
<comment type="caution">
    <text evidence="3">The sequence shown here is derived from an EMBL/GenBank/DDBJ whole genome shotgun (WGS) entry which is preliminary data.</text>
</comment>
<dbReference type="GO" id="GO:0005524">
    <property type="term" value="F:ATP binding"/>
    <property type="evidence" value="ECO:0007669"/>
    <property type="project" value="UniProtKB-KW"/>
</dbReference>
<evidence type="ECO:0000313" key="4">
    <source>
        <dbReference type="Proteomes" id="UP000058636"/>
    </source>
</evidence>
<reference evidence="3 4" key="1">
    <citation type="journal article" date="2015" name="MBio">
        <title>Genome-Resolved Metagenomic Analysis Reveals Roles for Candidate Phyla and Other Microbial Community Members in Biogeochemical Transformations in Oil Reservoirs.</title>
        <authorList>
            <person name="Hu P."/>
            <person name="Tom L."/>
            <person name="Singh A."/>
            <person name="Thomas B.C."/>
            <person name="Baker B.J."/>
            <person name="Piceno Y.M."/>
            <person name="Andersen G.L."/>
            <person name="Banfield J.F."/>
        </authorList>
    </citation>
    <scope>NUCLEOTIDE SEQUENCE [LARGE SCALE GENOMIC DNA]</scope>
    <source>
        <strain evidence="3">46_26</strain>
    </source>
</reference>
<evidence type="ECO:0000256" key="2">
    <source>
        <dbReference type="ARBA" id="ARBA00022840"/>
    </source>
</evidence>
<evidence type="ECO:0000313" key="3">
    <source>
        <dbReference type="EMBL" id="KUK23497.1"/>
    </source>
</evidence>
<keyword evidence="2" id="KW-0067">ATP-binding</keyword>
<proteinExistence type="predicted"/>
<dbReference type="GO" id="GO:0009898">
    <property type="term" value="C:cytoplasmic side of plasma membrane"/>
    <property type="evidence" value="ECO:0007669"/>
    <property type="project" value="TreeGrafter"/>
</dbReference>
<dbReference type="InterPro" id="IPR027417">
    <property type="entry name" value="P-loop_NTPase"/>
</dbReference>
<dbReference type="PATRIC" id="fig|93930.3.peg.1198"/>
<sequence>MPDQAEHLRKTEPNIISVLSGKGGVGKSVIAVNLSLALKEKGLRVLLFDADVGFGSVEILLGFMAPKTLKDFFKSNVRIEDIVFETKYGVDVLSSGIDIEDLILFNLSDRRRFFDEFARLLKKYDYLVIDFPPGYNENLDEFYIQSDFLILVTTPEPTSIINTYTLIKLLSVKGITPEEIFLVMNMARNMKEGRMAADRLKRVVERFVGFTIKNYFVIKEDQVVQKSVSSQEPFVQFHSHSQPSLAIYGLREKILKEPVQKKGFLSKIRQMLGIG</sequence>
<dbReference type="Pfam" id="PF10609">
    <property type="entry name" value="ParA"/>
    <property type="match status" value="1"/>
</dbReference>
<dbReference type="InterPro" id="IPR025501">
    <property type="entry name" value="MinD_FleN"/>
</dbReference>
<dbReference type="AlphaFoldDB" id="A0A101ERD9"/>